<gene>
    <name evidence="2" type="ordered locus">TERMP_02241</name>
</gene>
<dbReference type="KEGG" id="tba:TERMP_02241"/>
<keyword evidence="3" id="KW-1185">Reference proteome</keyword>
<sequence length="343" mass="38591">MCEKTPMGITIKKVLDIAHSWATLYHSNEEATKQHLVLPILSALEWDIFNPEDVIPEVSTEEGGRVDYALYINGECIAYVEAKSLGVNIISDHNALSQLGKYCFSDGVQLGILTNGIQWVVINAFEPKKKLRDRLLIVIDLKRLPLEESIKRLSWLSKEKIKNVANIQERLVEIPQSDDSKLKESNPGSTRLIEKIPIRESSRIKTLEVEGIPVSTLNAPTIDELLYVDLKGKRPLSVYVKLSETWWRLEIVGGKRWGRSPRLKWSTLLPAVVVFLLQKGIDISNLHIPSKIDRLERIIPRSAGVIEIGNGFGVIMPGDGNSTVQFLKKIKQRTGIDVAIEVY</sequence>
<accession>F0LN75</accession>
<dbReference type="GO" id="GO:0009035">
    <property type="term" value="F:type I site-specific deoxyribonuclease activity"/>
    <property type="evidence" value="ECO:0007669"/>
    <property type="project" value="UniProtKB-EC"/>
</dbReference>
<dbReference type="GO" id="GO:0005524">
    <property type="term" value="F:ATP binding"/>
    <property type="evidence" value="ECO:0007669"/>
    <property type="project" value="UniProtKB-KW"/>
</dbReference>
<dbReference type="GeneID" id="10549065"/>
<evidence type="ECO:0000313" key="2">
    <source>
        <dbReference type="EMBL" id="ADT85214.1"/>
    </source>
</evidence>
<dbReference type="InterPro" id="IPR007409">
    <property type="entry name" value="Restrct_endonuc_type1_HsdR_N"/>
</dbReference>
<proteinExistence type="predicted"/>
<feature type="domain" description="Restriction endonuclease type I HsdR N-terminal" evidence="1">
    <location>
        <begin position="59"/>
        <end position="129"/>
    </location>
</feature>
<dbReference type="Gene3D" id="3.90.1570.30">
    <property type="match status" value="1"/>
</dbReference>
<dbReference type="Proteomes" id="UP000007478">
    <property type="component" value="Plasmid pTBMP1"/>
</dbReference>
<geneLocation type="plasmid" evidence="2 3">
    <name>pTBMP1</name>
</geneLocation>
<dbReference type="PATRIC" id="fig|391623.17.peg.2235"/>
<reference evidence="2 3" key="1">
    <citation type="journal article" date="2011" name="J. Bacteriol.">
        <title>Complete genome sequence of the hyperthermophilic, piezophilic, heterotrophic, and carboxydotrophic archaeon Thermococcus barophilus MP.</title>
        <authorList>
            <person name="Vannier P."/>
            <person name="Marteinsson V.T."/>
            <person name="Fridjonsson O.H."/>
            <person name="Oger P."/>
            <person name="Jebbar M."/>
        </authorList>
    </citation>
    <scope>NUCLEOTIDE SEQUENCE [LARGE SCALE GENOMIC DNA]</scope>
    <source>
        <strain evidence="3">DSM 11836 / MP</strain>
    </source>
</reference>
<dbReference type="Pfam" id="PF04313">
    <property type="entry name" value="HSDR_N"/>
    <property type="match status" value="1"/>
</dbReference>
<dbReference type="GO" id="GO:0003677">
    <property type="term" value="F:DNA binding"/>
    <property type="evidence" value="ECO:0007669"/>
    <property type="project" value="UniProtKB-KW"/>
</dbReference>
<protein>
    <recommendedName>
        <fullName evidence="1">Restriction endonuclease type I HsdR N-terminal domain-containing protein</fullName>
    </recommendedName>
</protein>
<organism evidence="2 3">
    <name type="scientific">Thermococcus barophilus (strain DSM 11836 / MP)</name>
    <dbReference type="NCBI Taxonomy" id="391623"/>
    <lineage>
        <taxon>Archaea</taxon>
        <taxon>Methanobacteriati</taxon>
        <taxon>Methanobacteriota</taxon>
        <taxon>Thermococci</taxon>
        <taxon>Thermococcales</taxon>
        <taxon>Thermococcaceae</taxon>
        <taxon>Thermococcus</taxon>
    </lineage>
</organism>
<evidence type="ECO:0000313" key="3">
    <source>
        <dbReference type="Proteomes" id="UP000007478"/>
    </source>
</evidence>
<keyword evidence="2" id="KW-0614">Plasmid</keyword>
<evidence type="ECO:0000259" key="1">
    <source>
        <dbReference type="Pfam" id="PF04313"/>
    </source>
</evidence>
<dbReference type="AlphaFoldDB" id="F0LN75"/>
<dbReference type="HOGENOM" id="CLU_076815_0_0_2"/>
<dbReference type="RefSeq" id="WP_013747436.1">
    <property type="nucleotide sequence ID" value="NC_015471.1"/>
</dbReference>
<dbReference type="GO" id="GO:0009307">
    <property type="term" value="P:DNA restriction-modification system"/>
    <property type="evidence" value="ECO:0007669"/>
    <property type="project" value="UniProtKB-KW"/>
</dbReference>
<name>F0LN75_THEBM</name>
<dbReference type="OrthoDB" id="330911at2157"/>
<dbReference type="eggNOG" id="arCOG05724">
    <property type="taxonomic scope" value="Archaea"/>
</dbReference>
<dbReference type="EMBL" id="CP002373">
    <property type="protein sequence ID" value="ADT85214.1"/>
    <property type="molecule type" value="Genomic_DNA"/>
</dbReference>